<accession>A0A1R4H2V9</accession>
<sequence length="41" mass="5051">MFLNFDLMARMRRYEGLSLPIVLIFRRLALCVFKVKIHRWP</sequence>
<evidence type="ECO:0000313" key="2">
    <source>
        <dbReference type="Proteomes" id="UP000195667"/>
    </source>
</evidence>
<evidence type="ECO:0000313" key="1">
    <source>
        <dbReference type="EMBL" id="SJM90390.1"/>
    </source>
</evidence>
<protein>
    <submittedName>
        <fullName evidence="1">Uncharacterized protein</fullName>
    </submittedName>
</protein>
<dbReference type="EMBL" id="FUKI01000049">
    <property type="protein sequence ID" value="SJM90390.1"/>
    <property type="molecule type" value="Genomic_DNA"/>
</dbReference>
<keyword evidence="2" id="KW-1185">Reference proteome</keyword>
<dbReference type="Proteomes" id="UP000195667">
    <property type="component" value="Unassembled WGS sequence"/>
</dbReference>
<organism evidence="1 2">
    <name type="scientific">Crenothrix polyspora</name>
    <dbReference type="NCBI Taxonomy" id="360316"/>
    <lineage>
        <taxon>Bacteria</taxon>
        <taxon>Pseudomonadati</taxon>
        <taxon>Pseudomonadota</taxon>
        <taxon>Gammaproteobacteria</taxon>
        <taxon>Methylococcales</taxon>
        <taxon>Crenotrichaceae</taxon>
        <taxon>Crenothrix</taxon>
    </lineage>
</organism>
<proteinExistence type="predicted"/>
<name>A0A1R4H2V9_9GAMM</name>
<gene>
    <name evidence="1" type="ORF">CRENPOLYSF1_1420007</name>
</gene>
<dbReference type="AlphaFoldDB" id="A0A1R4H2V9"/>
<reference evidence="2" key="1">
    <citation type="submission" date="2017-02" db="EMBL/GenBank/DDBJ databases">
        <authorList>
            <person name="Daims H."/>
        </authorList>
    </citation>
    <scope>NUCLEOTIDE SEQUENCE [LARGE SCALE GENOMIC DNA]</scope>
</reference>